<dbReference type="SUPFAM" id="SSF53474">
    <property type="entry name" value="alpha/beta-Hydrolases"/>
    <property type="match status" value="1"/>
</dbReference>
<reference evidence="1 2" key="1">
    <citation type="submission" date="2024-09" db="EMBL/GenBank/DDBJ databases">
        <authorList>
            <person name="Sun Q."/>
            <person name="Mori K."/>
        </authorList>
    </citation>
    <scope>NUCLEOTIDE SEQUENCE [LARGE SCALE GENOMIC DNA]</scope>
    <source>
        <strain evidence="1 2">TBRC 1851</strain>
    </source>
</reference>
<accession>A0ABV6UDD0</accession>
<dbReference type="InterPro" id="IPR029058">
    <property type="entry name" value="AB_hydrolase_fold"/>
</dbReference>
<keyword evidence="2" id="KW-1185">Reference proteome</keyword>
<organism evidence="1 2">
    <name type="scientific">Sphaerimonospora cavernae</name>
    <dbReference type="NCBI Taxonomy" id="1740611"/>
    <lineage>
        <taxon>Bacteria</taxon>
        <taxon>Bacillati</taxon>
        <taxon>Actinomycetota</taxon>
        <taxon>Actinomycetes</taxon>
        <taxon>Streptosporangiales</taxon>
        <taxon>Streptosporangiaceae</taxon>
        <taxon>Sphaerimonospora</taxon>
    </lineage>
</organism>
<dbReference type="RefSeq" id="WP_394304147.1">
    <property type="nucleotide sequence ID" value="NZ_JBHMQT010000067.1"/>
</dbReference>
<dbReference type="Gene3D" id="3.40.50.1820">
    <property type="entry name" value="alpha/beta hydrolase"/>
    <property type="match status" value="1"/>
</dbReference>
<dbReference type="EMBL" id="JBHMQT010000067">
    <property type="protein sequence ID" value="MFC0866149.1"/>
    <property type="molecule type" value="Genomic_DNA"/>
</dbReference>
<protein>
    <submittedName>
        <fullName evidence="1">Alpha/beta fold hydrolase</fullName>
    </submittedName>
</protein>
<name>A0ABV6UDD0_9ACTN</name>
<proteinExistence type="predicted"/>
<keyword evidence="1" id="KW-0378">Hydrolase</keyword>
<evidence type="ECO:0000313" key="2">
    <source>
        <dbReference type="Proteomes" id="UP001589870"/>
    </source>
</evidence>
<dbReference type="Proteomes" id="UP001589870">
    <property type="component" value="Unassembled WGS sequence"/>
</dbReference>
<comment type="caution">
    <text evidence="1">The sequence shown here is derived from an EMBL/GenBank/DDBJ whole genome shotgun (WGS) entry which is preliminary data.</text>
</comment>
<sequence>MTTSHELWYQHGGAGDPVVLLHSSAADPLPEGRHGGIDLSLIAAPALVVAGGHDLPYFRESARHIAGNIADATLIELDWAGHLPNLERPEEVTSLLLKLL</sequence>
<evidence type="ECO:0000313" key="1">
    <source>
        <dbReference type="EMBL" id="MFC0866149.1"/>
    </source>
</evidence>
<dbReference type="GO" id="GO:0016787">
    <property type="term" value="F:hydrolase activity"/>
    <property type="evidence" value="ECO:0007669"/>
    <property type="project" value="UniProtKB-KW"/>
</dbReference>
<gene>
    <name evidence="1" type="ORF">ACFHYQ_28005</name>
</gene>